<reference evidence="1" key="1">
    <citation type="journal article" date="2023" name="Science">
        <title>Genome structures resolve the early diversification of teleost fishes.</title>
        <authorList>
            <person name="Parey E."/>
            <person name="Louis A."/>
            <person name="Montfort J."/>
            <person name="Bouchez O."/>
            <person name="Roques C."/>
            <person name="Iampietro C."/>
            <person name="Lluch J."/>
            <person name="Castinel A."/>
            <person name="Donnadieu C."/>
            <person name="Desvignes T."/>
            <person name="Floi Bucao C."/>
            <person name="Jouanno E."/>
            <person name="Wen M."/>
            <person name="Mejri S."/>
            <person name="Dirks R."/>
            <person name="Jansen H."/>
            <person name="Henkel C."/>
            <person name="Chen W.J."/>
            <person name="Zahm M."/>
            <person name="Cabau C."/>
            <person name="Klopp C."/>
            <person name="Thompson A.W."/>
            <person name="Robinson-Rechavi M."/>
            <person name="Braasch I."/>
            <person name="Lecointre G."/>
            <person name="Bobe J."/>
            <person name="Postlethwait J.H."/>
            <person name="Berthelot C."/>
            <person name="Roest Crollius H."/>
            <person name="Guiguen Y."/>
        </authorList>
    </citation>
    <scope>NUCLEOTIDE SEQUENCE</scope>
    <source>
        <strain evidence="1">WJC10195</strain>
    </source>
</reference>
<proteinExistence type="predicted"/>
<dbReference type="EMBL" id="JAINUF010000020">
    <property type="protein sequence ID" value="KAJ8335877.1"/>
    <property type="molecule type" value="Genomic_DNA"/>
</dbReference>
<gene>
    <name evidence="1" type="ORF">SKAU_G00392190</name>
</gene>
<keyword evidence="2" id="KW-1185">Reference proteome</keyword>
<accession>A0A9Q1EBT1</accession>
<sequence>MPAMSQPVTTATHDLLFIAFPCARRGAHVPAAALGVTGEIGGGCDPQPLKGGSRIMREVDLSRDSSVLDLLGVLVSS</sequence>
<organism evidence="1 2">
    <name type="scientific">Synaphobranchus kaupii</name>
    <name type="common">Kaup's arrowtooth eel</name>
    <dbReference type="NCBI Taxonomy" id="118154"/>
    <lineage>
        <taxon>Eukaryota</taxon>
        <taxon>Metazoa</taxon>
        <taxon>Chordata</taxon>
        <taxon>Craniata</taxon>
        <taxon>Vertebrata</taxon>
        <taxon>Euteleostomi</taxon>
        <taxon>Actinopterygii</taxon>
        <taxon>Neopterygii</taxon>
        <taxon>Teleostei</taxon>
        <taxon>Anguilliformes</taxon>
        <taxon>Synaphobranchidae</taxon>
        <taxon>Synaphobranchus</taxon>
    </lineage>
</organism>
<comment type="caution">
    <text evidence="1">The sequence shown here is derived from an EMBL/GenBank/DDBJ whole genome shotgun (WGS) entry which is preliminary data.</text>
</comment>
<name>A0A9Q1EBT1_SYNKA</name>
<dbReference type="Proteomes" id="UP001152622">
    <property type="component" value="Chromosome 20"/>
</dbReference>
<evidence type="ECO:0000313" key="1">
    <source>
        <dbReference type="EMBL" id="KAJ8335877.1"/>
    </source>
</evidence>
<evidence type="ECO:0000313" key="2">
    <source>
        <dbReference type="Proteomes" id="UP001152622"/>
    </source>
</evidence>
<dbReference type="AlphaFoldDB" id="A0A9Q1EBT1"/>
<protein>
    <submittedName>
        <fullName evidence="1">Uncharacterized protein</fullName>
    </submittedName>
</protein>